<dbReference type="Gene3D" id="3.40.390.70">
    <property type="match status" value="1"/>
</dbReference>
<dbReference type="RefSeq" id="WP_078666869.1">
    <property type="nucleotide sequence ID" value="NZ_FUWZ01000001.1"/>
</dbReference>
<gene>
    <name evidence="1" type="ORF">SAMN04488128_101137</name>
</gene>
<dbReference type="Pfam" id="PF15890">
    <property type="entry name" value="Peptidase_Mx1"/>
    <property type="match status" value="1"/>
</dbReference>
<dbReference type="Proteomes" id="UP000190367">
    <property type="component" value="Unassembled WGS sequence"/>
</dbReference>
<evidence type="ECO:0000313" key="2">
    <source>
        <dbReference type="Proteomes" id="UP000190367"/>
    </source>
</evidence>
<evidence type="ECO:0000313" key="1">
    <source>
        <dbReference type="EMBL" id="SJZ42153.1"/>
    </source>
</evidence>
<name>A0A1T4KII0_9BACT</name>
<reference evidence="2" key="1">
    <citation type="submission" date="2017-02" db="EMBL/GenBank/DDBJ databases">
        <authorList>
            <person name="Varghese N."/>
            <person name="Submissions S."/>
        </authorList>
    </citation>
    <scope>NUCLEOTIDE SEQUENCE [LARGE SCALE GENOMIC DNA]</scope>
    <source>
        <strain evidence="2">DSM 22224</strain>
    </source>
</reference>
<keyword evidence="2" id="KW-1185">Reference proteome</keyword>
<dbReference type="PROSITE" id="PS51257">
    <property type="entry name" value="PROKAR_LIPOPROTEIN"/>
    <property type="match status" value="1"/>
</dbReference>
<dbReference type="InterPro" id="IPR030890">
    <property type="entry name" value="LP_HExxH_w_TonB"/>
</dbReference>
<protein>
    <submittedName>
        <fullName evidence="1">Substrate import-associated zinc metallohydrolase lipoprotein</fullName>
    </submittedName>
</protein>
<keyword evidence="1" id="KW-0378">Hydrolase</keyword>
<dbReference type="NCBIfam" id="TIGR04549">
    <property type="entry name" value="LP_HExxH_w_tonB"/>
    <property type="match status" value="1"/>
</dbReference>
<dbReference type="SUPFAM" id="SSF55486">
    <property type="entry name" value="Metalloproteases ('zincins'), catalytic domain"/>
    <property type="match status" value="1"/>
</dbReference>
<dbReference type="OrthoDB" id="1113652at2"/>
<sequence>MKRQYILPILVAGLITILSGCSKKEDLDISSLFPDNYQQPTALDNWLTTNYTKPYNIEVKYKWDPYAVSTSKTLVPVKEPLVIPVMDLIHKTWITPYIKEAGLPFFLKYSPKQMILVGSPQYNSNGTITLGEAEGGKTIQLLRLNDFNQKNEAFVKFMLHTIHHEFAHILHQTIFYPREYKALTPGGYTGTWNNTTDQEALDLGFITPYARAKADEDFVEMVSTMLTEGKDGFENIVNQSQTTVGKEMLHRKADIVRNYFQNSWKINFDSLQLKTSTAIAEAIR</sequence>
<accession>A0A1T4KII0</accession>
<dbReference type="GO" id="GO:0016787">
    <property type="term" value="F:hydrolase activity"/>
    <property type="evidence" value="ECO:0007669"/>
    <property type="project" value="UniProtKB-KW"/>
</dbReference>
<dbReference type="AlphaFoldDB" id="A0A1T4KII0"/>
<dbReference type="EMBL" id="FUWZ01000001">
    <property type="protein sequence ID" value="SJZ42153.1"/>
    <property type="molecule type" value="Genomic_DNA"/>
</dbReference>
<proteinExistence type="predicted"/>
<keyword evidence="1" id="KW-0449">Lipoprotein</keyword>
<organism evidence="1 2">
    <name type="scientific">Chitinophaga eiseniae</name>
    <dbReference type="NCBI Taxonomy" id="634771"/>
    <lineage>
        <taxon>Bacteria</taxon>
        <taxon>Pseudomonadati</taxon>
        <taxon>Bacteroidota</taxon>
        <taxon>Chitinophagia</taxon>
        <taxon>Chitinophagales</taxon>
        <taxon>Chitinophagaceae</taxon>
        <taxon>Chitinophaga</taxon>
    </lineage>
</organism>
<dbReference type="STRING" id="634771.SAMN04488128_101137"/>